<comment type="caution">
    <text evidence="1">The sequence shown here is derived from an EMBL/GenBank/DDBJ whole genome shotgun (WGS) entry which is preliminary data.</text>
</comment>
<keyword evidence="2" id="KW-1185">Reference proteome</keyword>
<name>A0ACB8A670_9AGAM</name>
<protein>
    <submittedName>
        <fullName evidence="1">Uncharacterized protein</fullName>
    </submittedName>
</protein>
<dbReference type="EMBL" id="MU267803">
    <property type="protein sequence ID" value="KAH7908711.1"/>
    <property type="molecule type" value="Genomic_DNA"/>
</dbReference>
<gene>
    <name evidence="1" type="ORF">BJ138DRAFT_1090782</name>
</gene>
<evidence type="ECO:0000313" key="2">
    <source>
        <dbReference type="Proteomes" id="UP000790377"/>
    </source>
</evidence>
<dbReference type="Proteomes" id="UP000790377">
    <property type="component" value="Unassembled WGS sequence"/>
</dbReference>
<proteinExistence type="predicted"/>
<evidence type="ECO:0000313" key="1">
    <source>
        <dbReference type="EMBL" id="KAH7908711.1"/>
    </source>
</evidence>
<accession>A0ACB8A670</accession>
<sequence>MHVLITGATGFVGKHVLHDALIDTRISKITVVARRPPSLDSKEMTHDKSVIIKKMNIIIRDDMENWDYDNDPELVAALLDCKACIWCIGGKADDFATPQEFERISYTFTVNAANFLSRIAQQQPLEGKSGRAAQPFRFCYCSAKWADRNGKAGDGWFSWETQSRNMKGRVEDSLLSIGSKSEGRMSVFIFRPGGMVAGATVRSLGGFAAKMATTGIRMMPSVIIHVERVARVLVDASVGIRVEWGQGEGEEKKDTWESEEMVSWSVGLGV</sequence>
<reference evidence="1" key="1">
    <citation type="journal article" date="2021" name="New Phytol.">
        <title>Evolutionary innovations through gain and loss of genes in the ectomycorrhizal Boletales.</title>
        <authorList>
            <person name="Wu G."/>
            <person name="Miyauchi S."/>
            <person name="Morin E."/>
            <person name="Kuo A."/>
            <person name="Drula E."/>
            <person name="Varga T."/>
            <person name="Kohler A."/>
            <person name="Feng B."/>
            <person name="Cao Y."/>
            <person name="Lipzen A."/>
            <person name="Daum C."/>
            <person name="Hundley H."/>
            <person name="Pangilinan J."/>
            <person name="Johnson J."/>
            <person name="Barry K."/>
            <person name="LaButti K."/>
            <person name="Ng V."/>
            <person name="Ahrendt S."/>
            <person name="Min B."/>
            <person name="Choi I.G."/>
            <person name="Park H."/>
            <person name="Plett J.M."/>
            <person name="Magnuson J."/>
            <person name="Spatafora J.W."/>
            <person name="Nagy L.G."/>
            <person name="Henrissat B."/>
            <person name="Grigoriev I.V."/>
            <person name="Yang Z.L."/>
            <person name="Xu J."/>
            <person name="Martin F.M."/>
        </authorList>
    </citation>
    <scope>NUCLEOTIDE SEQUENCE</scope>
    <source>
        <strain evidence="1">ATCC 28755</strain>
    </source>
</reference>
<organism evidence="1 2">
    <name type="scientific">Hygrophoropsis aurantiaca</name>
    <dbReference type="NCBI Taxonomy" id="72124"/>
    <lineage>
        <taxon>Eukaryota</taxon>
        <taxon>Fungi</taxon>
        <taxon>Dikarya</taxon>
        <taxon>Basidiomycota</taxon>
        <taxon>Agaricomycotina</taxon>
        <taxon>Agaricomycetes</taxon>
        <taxon>Agaricomycetidae</taxon>
        <taxon>Boletales</taxon>
        <taxon>Coniophorineae</taxon>
        <taxon>Hygrophoropsidaceae</taxon>
        <taxon>Hygrophoropsis</taxon>
    </lineage>
</organism>